<gene>
    <name evidence="2" type="ORF">KQP88_09990</name>
</gene>
<dbReference type="EMBL" id="CP076668">
    <property type="protein sequence ID" value="QWU85062.1"/>
    <property type="molecule type" value="Genomic_DNA"/>
</dbReference>
<organism evidence="2 3">
    <name type="scientific">Pseudomonas lijiangensis</name>
    <dbReference type="NCBI Taxonomy" id="2995658"/>
    <lineage>
        <taxon>Bacteria</taxon>
        <taxon>Pseudomonadati</taxon>
        <taxon>Pseudomonadota</taxon>
        <taxon>Gammaproteobacteria</taxon>
        <taxon>Pseudomonadales</taxon>
        <taxon>Pseudomonadaceae</taxon>
        <taxon>Pseudomonas</taxon>
    </lineage>
</organism>
<accession>A0ABX8HYH0</accession>
<proteinExistence type="predicted"/>
<feature type="domain" description="DUF2300" evidence="1">
    <location>
        <begin position="46"/>
        <end position="134"/>
    </location>
</feature>
<dbReference type="Pfam" id="PF10062">
    <property type="entry name" value="DUF2300"/>
    <property type="match status" value="1"/>
</dbReference>
<evidence type="ECO:0000313" key="2">
    <source>
        <dbReference type="EMBL" id="QWU85062.1"/>
    </source>
</evidence>
<reference evidence="3" key="1">
    <citation type="submission" date="2021-06" db="EMBL/GenBank/DDBJ databases">
        <title>Identification of Pseudomonas cichorii causing bacterial leaf black spot of flue-cured tobacco, a new disease in China.</title>
        <authorList>
            <person name="Lu C.-H."/>
        </authorList>
    </citation>
    <scope>NUCLEOTIDE SEQUENCE [LARGE SCALE GENOMIC DNA]</scope>
    <source>
        <strain evidence="3">LJ2</strain>
    </source>
</reference>
<evidence type="ECO:0000313" key="3">
    <source>
        <dbReference type="Proteomes" id="UP000683401"/>
    </source>
</evidence>
<dbReference type="Proteomes" id="UP000683401">
    <property type="component" value="Chromosome"/>
</dbReference>
<protein>
    <submittedName>
        <fullName evidence="2">DUF2300 domain-containing protein</fullName>
    </submittedName>
</protein>
<dbReference type="InterPro" id="IPR018748">
    <property type="entry name" value="DUF2300_secreted"/>
</dbReference>
<name>A0ABX8HYH0_9PSED</name>
<evidence type="ECO:0000259" key="1">
    <source>
        <dbReference type="Pfam" id="PF10062"/>
    </source>
</evidence>
<keyword evidence="3" id="KW-1185">Reference proteome</keyword>
<sequence length="179" mass="20019">MPEPRQTGLQQQPTASAEARRIAAWTSDLILVGTNVTYHLTQPDADKLPWEQAVEQANAGQRYDAILSHAYPRASLSRWDNPVASCTALPDAQEWLQKQRRVWRQRLEGEVGYNEVSTFAVCVVAFGNPHVNDEEHIPKDHQNVTSPVTYSWPAADRAVFICSNGMSKRCGARQPPVRA</sequence>